<evidence type="ECO:0000256" key="5">
    <source>
        <dbReference type="ARBA" id="ARBA00023040"/>
    </source>
</evidence>
<evidence type="ECO:0000256" key="6">
    <source>
        <dbReference type="ARBA" id="ARBA00023136"/>
    </source>
</evidence>
<evidence type="ECO:0000256" key="4">
    <source>
        <dbReference type="ARBA" id="ARBA00022989"/>
    </source>
</evidence>
<dbReference type="AlphaFoldDB" id="A0A443SGQ8"/>
<dbReference type="InterPro" id="IPR017452">
    <property type="entry name" value="GPCR_Rhodpsn_7TM"/>
</dbReference>
<dbReference type="Gene3D" id="1.20.1070.10">
    <property type="entry name" value="Rhodopsin 7-helix transmembrane proteins"/>
    <property type="match status" value="1"/>
</dbReference>
<dbReference type="STRING" id="299467.A0A443SGQ8"/>
<reference evidence="11 12" key="1">
    <citation type="journal article" date="2018" name="Gigascience">
        <title>Genomes of trombidid mites reveal novel predicted allergens and laterally-transferred genes associated with secondary metabolism.</title>
        <authorList>
            <person name="Dong X."/>
            <person name="Chaisiri K."/>
            <person name="Xia D."/>
            <person name="Armstrong S.D."/>
            <person name="Fang Y."/>
            <person name="Donnelly M.J."/>
            <person name="Kadowaki T."/>
            <person name="McGarry J.W."/>
            <person name="Darby A.C."/>
            <person name="Makepeace B.L."/>
        </authorList>
    </citation>
    <scope>NUCLEOTIDE SEQUENCE [LARGE SCALE GENOMIC DNA]</scope>
    <source>
        <strain evidence="11">UoL-UT</strain>
    </source>
</reference>
<dbReference type="Proteomes" id="UP000288716">
    <property type="component" value="Unassembled WGS sequence"/>
</dbReference>
<feature type="transmembrane region" description="Helical" evidence="9">
    <location>
        <begin position="65"/>
        <end position="85"/>
    </location>
</feature>
<dbReference type="OrthoDB" id="6508579at2759"/>
<proteinExistence type="inferred from homology"/>
<accession>A0A443SGQ8</accession>
<comment type="caution">
    <text evidence="11">The sequence shown here is derived from an EMBL/GenBank/DDBJ whole genome shotgun (WGS) entry which is preliminary data.</text>
</comment>
<evidence type="ECO:0000313" key="11">
    <source>
        <dbReference type="EMBL" id="RWS26714.1"/>
    </source>
</evidence>
<keyword evidence="4 9" id="KW-1133">Transmembrane helix</keyword>
<keyword evidence="8" id="KW-0807">Transducer</keyword>
<comment type="similarity">
    <text evidence="2">Belongs to the G-protein coupled receptor 1 family.</text>
</comment>
<dbReference type="GO" id="GO:0005886">
    <property type="term" value="C:plasma membrane"/>
    <property type="evidence" value="ECO:0007669"/>
    <property type="project" value="TreeGrafter"/>
</dbReference>
<keyword evidence="12" id="KW-1185">Reference proteome</keyword>
<sequence length="181" mass="21528">MEQRNISKVIFTSCIYTHLLHPMFHSRKQAFRIKEDGIHNEDVVQSLSGAEEQIEKKVVKRQKRLARFLIGTTLCFVFCWLPYNLVSFYFDLTESEIALIFLPFTLLLGHSYSAFDPFVYLYLVRKKKQKKDIIYMRSLLFQASKKSWNNRDSYSQSKERSKKDFDCRTSTIILEQKTCRL</sequence>
<dbReference type="PANTHER" id="PTHR45695:SF9">
    <property type="entry name" value="LEUCOKININ RECEPTOR"/>
    <property type="match status" value="1"/>
</dbReference>
<dbReference type="InterPro" id="IPR000276">
    <property type="entry name" value="GPCR_Rhodpsn"/>
</dbReference>
<keyword evidence="6 9" id="KW-0472">Membrane</keyword>
<evidence type="ECO:0000256" key="2">
    <source>
        <dbReference type="ARBA" id="ARBA00010663"/>
    </source>
</evidence>
<evidence type="ECO:0000256" key="1">
    <source>
        <dbReference type="ARBA" id="ARBA00004141"/>
    </source>
</evidence>
<gene>
    <name evidence="11" type="ORF">B4U80_05447</name>
</gene>
<organism evidence="11 12">
    <name type="scientific">Leptotrombidium deliense</name>
    <dbReference type="NCBI Taxonomy" id="299467"/>
    <lineage>
        <taxon>Eukaryota</taxon>
        <taxon>Metazoa</taxon>
        <taxon>Ecdysozoa</taxon>
        <taxon>Arthropoda</taxon>
        <taxon>Chelicerata</taxon>
        <taxon>Arachnida</taxon>
        <taxon>Acari</taxon>
        <taxon>Acariformes</taxon>
        <taxon>Trombidiformes</taxon>
        <taxon>Prostigmata</taxon>
        <taxon>Anystina</taxon>
        <taxon>Parasitengona</taxon>
        <taxon>Trombiculoidea</taxon>
        <taxon>Trombiculidae</taxon>
        <taxon>Leptotrombidium</taxon>
    </lineage>
</organism>
<dbReference type="VEuPathDB" id="VectorBase:LDEU005328"/>
<keyword evidence="3 9" id="KW-0812">Transmembrane</keyword>
<dbReference type="EMBL" id="NCKV01002536">
    <property type="protein sequence ID" value="RWS26714.1"/>
    <property type="molecule type" value="Genomic_DNA"/>
</dbReference>
<dbReference type="PANTHER" id="PTHR45695">
    <property type="entry name" value="LEUCOKININ RECEPTOR-RELATED"/>
    <property type="match status" value="1"/>
</dbReference>
<evidence type="ECO:0000259" key="10">
    <source>
        <dbReference type="PROSITE" id="PS50262"/>
    </source>
</evidence>
<dbReference type="SUPFAM" id="SSF81321">
    <property type="entry name" value="Family A G protein-coupled receptor-like"/>
    <property type="match status" value="1"/>
</dbReference>
<comment type="subcellular location">
    <subcellularLocation>
        <location evidence="1">Membrane</location>
        <topology evidence="1">Multi-pass membrane protein</topology>
    </subcellularLocation>
</comment>
<dbReference type="PROSITE" id="PS50262">
    <property type="entry name" value="G_PROTEIN_RECEP_F1_2"/>
    <property type="match status" value="1"/>
</dbReference>
<evidence type="ECO:0000256" key="9">
    <source>
        <dbReference type="SAM" id="Phobius"/>
    </source>
</evidence>
<feature type="transmembrane region" description="Helical" evidence="9">
    <location>
        <begin position="97"/>
        <end position="123"/>
    </location>
</feature>
<keyword evidence="7 11" id="KW-0675">Receptor</keyword>
<dbReference type="GO" id="GO:0004930">
    <property type="term" value="F:G protein-coupled receptor activity"/>
    <property type="evidence" value="ECO:0007669"/>
    <property type="project" value="UniProtKB-KW"/>
</dbReference>
<feature type="domain" description="G-protein coupled receptors family 1 profile" evidence="10">
    <location>
        <begin position="1"/>
        <end position="120"/>
    </location>
</feature>
<evidence type="ECO:0000256" key="8">
    <source>
        <dbReference type="ARBA" id="ARBA00023224"/>
    </source>
</evidence>
<name>A0A443SGQ8_9ACAR</name>
<protein>
    <submittedName>
        <fullName evidence="11">Tachykinin-like peptides receptor 86C</fullName>
    </submittedName>
</protein>
<evidence type="ECO:0000313" key="12">
    <source>
        <dbReference type="Proteomes" id="UP000288716"/>
    </source>
</evidence>
<dbReference type="Pfam" id="PF00001">
    <property type="entry name" value="7tm_1"/>
    <property type="match status" value="1"/>
</dbReference>
<evidence type="ECO:0000256" key="3">
    <source>
        <dbReference type="ARBA" id="ARBA00022692"/>
    </source>
</evidence>
<keyword evidence="5" id="KW-0297">G-protein coupled receptor</keyword>
<evidence type="ECO:0000256" key="7">
    <source>
        <dbReference type="ARBA" id="ARBA00023170"/>
    </source>
</evidence>